<dbReference type="PANTHER" id="PTHR40633:SF1">
    <property type="entry name" value="GPI ANCHORED SERINE-THREONINE RICH PROTEIN (AFU_ORTHOLOGUE AFUA_1G03630)"/>
    <property type="match status" value="1"/>
</dbReference>
<dbReference type="PANTHER" id="PTHR40633">
    <property type="entry name" value="MATRIX PROTEIN, PUTATIVE (AFU_ORTHOLOGUE AFUA_8G05410)-RELATED"/>
    <property type="match status" value="1"/>
</dbReference>
<dbReference type="AlphaFoldDB" id="A0A178ZU52"/>
<keyword evidence="5" id="KW-1185">Reference proteome</keyword>
<dbReference type="RefSeq" id="XP_018696328.1">
    <property type="nucleotide sequence ID" value="XM_018833704.1"/>
</dbReference>
<dbReference type="EMBL" id="LVYI01000002">
    <property type="protein sequence ID" value="OAP62961.1"/>
    <property type="molecule type" value="Genomic_DNA"/>
</dbReference>
<protein>
    <recommendedName>
        <fullName evidence="3">Yeast cell wall synthesis Kre9/Knh1-like N-terminal domain-containing protein</fullName>
    </recommendedName>
</protein>
<keyword evidence="1 2" id="KW-0732">Signal</keyword>
<gene>
    <name evidence="4" type="ORF">AYL99_02188</name>
</gene>
<dbReference type="OrthoDB" id="4094614at2759"/>
<reference evidence="4 5" key="1">
    <citation type="submission" date="2016-04" db="EMBL/GenBank/DDBJ databases">
        <title>Draft genome of Fonsecaea erecta CBS 125763.</title>
        <authorList>
            <person name="Weiss V.A."/>
            <person name="Vicente V.A."/>
            <person name="Raittz R.T."/>
            <person name="Moreno L.F."/>
            <person name="De Souza E.M."/>
            <person name="Pedrosa F.O."/>
            <person name="Steffens M.B."/>
            <person name="Faoro H."/>
            <person name="Tadra-Sfeir M.Z."/>
            <person name="Najafzadeh M.J."/>
            <person name="Felipe M.S."/>
            <person name="Teixeira M."/>
            <person name="Sun J."/>
            <person name="Xi L."/>
            <person name="Gomes R."/>
            <person name="De Azevedo C.M."/>
            <person name="Salgado C.G."/>
            <person name="Da Silva M.B."/>
            <person name="Nascimento M.F."/>
            <person name="Queiroz-Telles F."/>
            <person name="Attili D.S."/>
            <person name="Gorbushina A."/>
        </authorList>
    </citation>
    <scope>NUCLEOTIDE SEQUENCE [LARGE SCALE GENOMIC DNA]</scope>
    <source>
        <strain evidence="4 5">CBS 125763</strain>
    </source>
</reference>
<proteinExistence type="predicted"/>
<evidence type="ECO:0000313" key="5">
    <source>
        <dbReference type="Proteomes" id="UP000078343"/>
    </source>
</evidence>
<feature type="domain" description="Yeast cell wall synthesis Kre9/Knh1-like N-terminal" evidence="3">
    <location>
        <begin position="34"/>
        <end position="131"/>
    </location>
</feature>
<name>A0A178ZU52_9EURO</name>
<evidence type="ECO:0000256" key="1">
    <source>
        <dbReference type="ARBA" id="ARBA00022729"/>
    </source>
</evidence>
<evidence type="ECO:0000256" key="2">
    <source>
        <dbReference type="SAM" id="SignalP"/>
    </source>
</evidence>
<sequence>MPSLAASSLLAAGLATLAQAFTAPGAQTWGPLLTPDTTDAVTQGKAFTVTWDPEDHPTDGVTVSLVLCHGPSTNCVLSDTAIAEGIPAAQKSFDWQVPCDLAPGTEGTETGYGMLIIVDGTGEFQYSTQFSCLENKSCSSSSSSSGSSSSSSPIVSISATATSTTGGSSIIIGPPAYQTGSNTYGGSGNSTWATTAVVAGTGSSWASGASTATATAVMTSYSSGYYSTLPGTTVIGSTLTTAAGATVSTQSTGTASGPAASASPFGGGASQVGYSAAGLVIAGAVAVLAL</sequence>
<dbReference type="GeneID" id="30006358"/>
<organism evidence="4 5">
    <name type="scientific">Fonsecaea erecta</name>
    <dbReference type="NCBI Taxonomy" id="1367422"/>
    <lineage>
        <taxon>Eukaryota</taxon>
        <taxon>Fungi</taxon>
        <taxon>Dikarya</taxon>
        <taxon>Ascomycota</taxon>
        <taxon>Pezizomycotina</taxon>
        <taxon>Eurotiomycetes</taxon>
        <taxon>Chaetothyriomycetidae</taxon>
        <taxon>Chaetothyriales</taxon>
        <taxon>Herpotrichiellaceae</taxon>
        <taxon>Fonsecaea</taxon>
    </lineage>
</organism>
<comment type="caution">
    <text evidence="4">The sequence shown here is derived from an EMBL/GenBank/DDBJ whole genome shotgun (WGS) entry which is preliminary data.</text>
</comment>
<evidence type="ECO:0000313" key="4">
    <source>
        <dbReference type="EMBL" id="OAP62961.1"/>
    </source>
</evidence>
<feature type="chain" id="PRO_5008098749" description="Yeast cell wall synthesis Kre9/Knh1-like N-terminal domain-containing protein" evidence="2">
    <location>
        <begin position="21"/>
        <end position="290"/>
    </location>
</feature>
<dbReference type="STRING" id="1367422.A0A178ZU52"/>
<accession>A0A178ZU52</accession>
<dbReference type="InterPro" id="IPR052982">
    <property type="entry name" value="SRP1/TIP1-like"/>
</dbReference>
<feature type="signal peptide" evidence="2">
    <location>
        <begin position="1"/>
        <end position="20"/>
    </location>
</feature>
<evidence type="ECO:0000259" key="3">
    <source>
        <dbReference type="Pfam" id="PF10342"/>
    </source>
</evidence>
<dbReference type="InterPro" id="IPR018466">
    <property type="entry name" value="Kre9/Knh1-like_N"/>
</dbReference>
<dbReference type="Pfam" id="PF10342">
    <property type="entry name" value="Kre9_KNH"/>
    <property type="match status" value="1"/>
</dbReference>
<dbReference type="Proteomes" id="UP000078343">
    <property type="component" value="Unassembled WGS sequence"/>
</dbReference>